<sequence length="103" mass="11733">MTDNLVEEVLQNQAYLDLKKAKERETFALSLVKERGEENYVGYTVARLAEKEYQQCFKSAFLVKIEAELAQLRAKESKVSKAKAQSVLGISKSDLEAIWYKAL</sequence>
<accession>A0A4R4DWI5</accession>
<dbReference type="EMBL" id="SKFH01000055">
    <property type="protein sequence ID" value="TCZ65038.1"/>
    <property type="molecule type" value="Genomic_DNA"/>
</dbReference>
<dbReference type="Proteomes" id="UP000295164">
    <property type="component" value="Unassembled WGS sequence"/>
</dbReference>
<gene>
    <name evidence="1" type="ORF">E0486_17880</name>
</gene>
<dbReference type="OrthoDB" id="952916at68336"/>
<dbReference type="AlphaFoldDB" id="A0A4R4DWI5"/>
<protein>
    <submittedName>
        <fullName evidence="1">Uncharacterized protein</fullName>
    </submittedName>
</protein>
<proteinExistence type="predicted"/>
<name>A0A4R4DWI5_9BACT</name>
<dbReference type="RefSeq" id="WP_131854323.1">
    <property type="nucleotide sequence ID" value="NZ_SKFH01000055.1"/>
</dbReference>
<evidence type="ECO:0000313" key="2">
    <source>
        <dbReference type="Proteomes" id="UP000295164"/>
    </source>
</evidence>
<organism evidence="1 2">
    <name type="scientific">Flaviaesturariibacter aridisoli</name>
    <dbReference type="NCBI Taxonomy" id="2545761"/>
    <lineage>
        <taxon>Bacteria</taxon>
        <taxon>Pseudomonadati</taxon>
        <taxon>Bacteroidota</taxon>
        <taxon>Chitinophagia</taxon>
        <taxon>Chitinophagales</taxon>
        <taxon>Chitinophagaceae</taxon>
        <taxon>Flaviaestuariibacter</taxon>
    </lineage>
</organism>
<keyword evidence="2" id="KW-1185">Reference proteome</keyword>
<evidence type="ECO:0000313" key="1">
    <source>
        <dbReference type="EMBL" id="TCZ65038.1"/>
    </source>
</evidence>
<comment type="caution">
    <text evidence="1">The sequence shown here is derived from an EMBL/GenBank/DDBJ whole genome shotgun (WGS) entry which is preliminary data.</text>
</comment>
<reference evidence="1 2" key="1">
    <citation type="submission" date="2019-03" db="EMBL/GenBank/DDBJ databases">
        <authorList>
            <person name="Kim M.K.M."/>
        </authorList>
    </citation>
    <scope>NUCLEOTIDE SEQUENCE [LARGE SCALE GENOMIC DNA]</scope>
    <source>
        <strain evidence="1 2">17J68-15</strain>
    </source>
</reference>